<protein>
    <submittedName>
        <fullName evidence="1">Uncharacterized protein</fullName>
    </submittedName>
</protein>
<accession>A0A445MXT2</accession>
<sequence length="46" mass="4887">MADESVVEIGRKIGRGNNKKNGSGVTDCVIPEHGGIVNIDILRNPI</sequence>
<name>A0A445MXT2_9BACT</name>
<evidence type="ECO:0000313" key="1">
    <source>
        <dbReference type="EMBL" id="SPD74219.1"/>
    </source>
</evidence>
<gene>
    <name evidence="1" type="ORF">PITCH_A2170004</name>
</gene>
<organism evidence="1">
    <name type="scientific">uncultured Desulfobacterium sp</name>
    <dbReference type="NCBI Taxonomy" id="201089"/>
    <lineage>
        <taxon>Bacteria</taxon>
        <taxon>Pseudomonadati</taxon>
        <taxon>Thermodesulfobacteriota</taxon>
        <taxon>Desulfobacteria</taxon>
        <taxon>Desulfobacterales</taxon>
        <taxon>Desulfobacteriaceae</taxon>
        <taxon>Desulfobacterium</taxon>
        <taxon>environmental samples</taxon>
    </lineage>
</organism>
<dbReference type="AlphaFoldDB" id="A0A445MXT2"/>
<reference evidence="1" key="1">
    <citation type="submission" date="2018-01" db="EMBL/GenBank/DDBJ databases">
        <authorList>
            <person name="Regsiter A."/>
            <person name="William W."/>
        </authorList>
    </citation>
    <scope>NUCLEOTIDE SEQUENCE</scope>
    <source>
        <strain evidence="1">TRIP AH-1</strain>
    </source>
</reference>
<proteinExistence type="predicted"/>
<dbReference type="EMBL" id="OJIN01000132">
    <property type="protein sequence ID" value="SPD74219.1"/>
    <property type="molecule type" value="Genomic_DNA"/>
</dbReference>